<feature type="compositionally biased region" description="Basic residues" evidence="1">
    <location>
        <begin position="7"/>
        <end position="19"/>
    </location>
</feature>
<accession>A0A3S0ZHB2</accession>
<feature type="compositionally biased region" description="Basic and acidic residues" evidence="1">
    <location>
        <begin position="270"/>
        <end position="284"/>
    </location>
</feature>
<comment type="caution">
    <text evidence="2">The sequence shown here is derived from an EMBL/GenBank/DDBJ whole genome shotgun (WGS) entry which is preliminary data.</text>
</comment>
<feature type="compositionally biased region" description="Polar residues" evidence="1">
    <location>
        <begin position="163"/>
        <end position="199"/>
    </location>
</feature>
<gene>
    <name evidence="2" type="ORF">EGW08_014604</name>
</gene>
<keyword evidence="3" id="KW-1185">Reference proteome</keyword>
<feature type="compositionally biased region" description="Low complexity" evidence="1">
    <location>
        <begin position="324"/>
        <end position="340"/>
    </location>
</feature>
<evidence type="ECO:0000313" key="2">
    <source>
        <dbReference type="EMBL" id="RUS77629.1"/>
    </source>
</evidence>
<sequence length="510" mass="59320">MKEHYPHYRSHRRPRHPHNPHTPSSPSSTTTTTGTNTASTSRLHYRLPDHVRHARRRTSFSSRLTRYRPTHDNRSQHSPQQVSGHQSSDRGRYVPGINTHSSDRGNLSPAHWYTTNRTDSHRLRQNSLQDYSRNSLNSYQRRNHRMDYRNRYRNRSQYRSQQGYNSYRHSNTYNSLRHSSGSSHLPHQREWQSNPTGIRQDSHRRSRAYQQSGQEATSNLIQSRPDLTRSRSNNQNTGMNSTVPVANRNTGTTEHSAVTSYQVSRRTRPKPREDNTSTHSKEYSSEQASRRIRSRYYGRDSSRGYRNQENLRLPNYSNEHVVASNSRSPSSSNPRQNPNSWERSPDSTGRPRRLTRSRQDERTRAGDDTSRRSDQQPRSLESMRLEGLARRATDLDLREAKTSTPSQKSQSPALTRRTVPDQYNYQARSGRSRVATGQSRSRRFWFFSGTPESTAVPLDLSPIDSEQRTLGVMLGASNISPDQLTREEKRKLMHSNAVRRRHERRRRGKG</sequence>
<feature type="compositionally biased region" description="Polar residues" evidence="1">
    <location>
        <begin position="125"/>
        <end position="140"/>
    </location>
</feature>
<name>A0A3S0ZHB2_ELYCH</name>
<reference evidence="2 3" key="1">
    <citation type="submission" date="2019-01" db="EMBL/GenBank/DDBJ databases">
        <title>A draft genome assembly of the solar-powered sea slug Elysia chlorotica.</title>
        <authorList>
            <person name="Cai H."/>
            <person name="Li Q."/>
            <person name="Fang X."/>
            <person name="Li J."/>
            <person name="Curtis N.E."/>
            <person name="Altenburger A."/>
            <person name="Shibata T."/>
            <person name="Feng M."/>
            <person name="Maeda T."/>
            <person name="Schwartz J.A."/>
            <person name="Shigenobu S."/>
            <person name="Lundholm N."/>
            <person name="Nishiyama T."/>
            <person name="Yang H."/>
            <person name="Hasebe M."/>
            <person name="Li S."/>
            <person name="Pierce S.K."/>
            <person name="Wang J."/>
        </authorList>
    </citation>
    <scope>NUCLEOTIDE SEQUENCE [LARGE SCALE GENOMIC DNA]</scope>
    <source>
        <strain evidence="2">EC2010</strain>
        <tissue evidence="2">Whole organism of an adult</tissue>
    </source>
</reference>
<proteinExistence type="predicted"/>
<dbReference type="EMBL" id="RQTK01000565">
    <property type="protein sequence ID" value="RUS77629.1"/>
    <property type="molecule type" value="Genomic_DNA"/>
</dbReference>
<dbReference type="Proteomes" id="UP000271974">
    <property type="component" value="Unassembled WGS sequence"/>
</dbReference>
<evidence type="ECO:0000313" key="3">
    <source>
        <dbReference type="Proteomes" id="UP000271974"/>
    </source>
</evidence>
<feature type="compositionally biased region" description="Polar residues" evidence="1">
    <location>
        <begin position="230"/>
        <end position="264"/>
    </location>
</feature>
<feature type="compositionally biased region" description="Low complexity" evidence="1">
    <location>
        <begin position="21"/>
        <end position="42"/>
    </location>
</feature>
<feature type="compositionally biased region" description="Basic and acidic residues" evidence="1">
    <location>
        <begin position="357"/>
        <end position="401"/>
    </location>
</feature>
<feature type="compositionally biased region" description="Basic residues" evidence="1">
    <location>
        <begin position="491"/>
        <end position="510"/>
    </location>
</feature>
<feature type="compositionally biased region" description="Polar residues" evidence="1">
    <location>
        <begin position="307"/>
        <end position="318"/>
    </location>
</feature>
<feature type="compositionally biased region" description="Polar residues" evidence="1">
    <location>
        <begin position="76"/>
        <end position="86"/>
    </location>
</feature>
<dbReference type="AlphaFoldDB" id="A0A3S0ZHB2"/>
<feature type="compositionally biased region" description="Polar residues" evidence="1">
    <location>
        <begin position="208"/>
        <end position="222"/>
    </location>
</feature>
<feature type="region of interest" description="Disordered" evidence="1">
    <location>
        <begin position="1"/>
        <end position="421"/>
    </location>
</feature>
<protein>
    <submittedName>
        <fullName evidence="2">Uncharacterized protein</fullName>
    </submittedName>
</protein>
<evidence type="ECO:0000256" key="1">
    <source>
        <dbReference type="SAM" id="MobiDB-lite"/>
    </source>
</evidence>
<feature type="compositionally biased region" description="Polar residues" evidence="1">
    <location>
        <begin position="402"/>
        <end position="413"/>
    </location>
</feature>
<organism evidence="2 3">
    <name type="scientific">Elysia chlorotica</name>
    <name type="common">Eastern emerald elysia</name>
    <name type="synonym">Sea slug</name>
    <dbReference type="NCBI Taxonomy" id="188477"/>
    <lineage>
        <taxon>Eukaryota</taxon>
        <taxon>Metazoa</taxon>
        <taxon>Spiralia</taxon>
        <taxon>Lophotrochozoa</taxon>
        <taxon>Mollusca</taxon>
        <taxon>Gastropoda</taxon>
        <taxon>Heterobranchia</taxon>
        <taxon>Euthyneura</taxon>
        <taxon>Panpulmonata</taxon>
        <taxon>Sacoglossa</taxon>
        <taxon>Placobranchoidea</taxon>
        <taxon>Plakobranchidae</taxon>
        <taxon>Elysia</taxon>
    </lineage>
</organism>
<feature type="region of interest" description="Disordered" evidence="1">
    <location>
        <begin position="481"/>
        <end position="510"/>
    </location>
</feature>